<protein>
    <submittedName>
        <fullName evidence="2">Unannotated protein</fullName>
    </submittedName>
</protein>
<dbReference type="Pfam" id="PF17805">
    <property type="entry name" value="AsnC_trans_reg2"/>
    <property type="match status" value="1"/>
</dbReference>
<dbReference type="Gene3D" id="3.30.70.3460">
    <property type="match status" value="1"/>
</dbReference>
<gene>
    <name evidence="2" type="ORF">UFOPK3317_01271</name>
</gene>
<accession>A0A6J7E4U1</accession>
<reference evidence="2" key="1">
    <citation type="submission" date="2020-05" db="EMBL/GenBank/DDBJ databases">
        <authorList>
            <person name="Chiriac C."/>
            <person name="Salcher M."/>
            <person name="Ghai R."/>
            <person name="Kavagutti S V."/>
        </authorList>
    </citation>
    <scope>NUCLEOTIDE SEQUENCE</scope>
</reference>
<feature type="domain" description="Siroheme decarboxylase AsnC-like ligand binding" evidence="1">
    <location>
        <begin position="1"/>
        <end position="36"/>
    </location>
</feature>
<name>A0A6J7E4U1_9ZZZZ</name>
<organism evidence="2">
    <name type="scientific">freshwater metagenome</name>
    <dbReference type="NCBI Taxonomy" id="449393"/>
    <lineage>
        <taxon>unclassified sequences</taxon>
        <taxon>metagenomes</taxon>
        <taxon>ecological metagenomes</taxon>
    </lineage>
</organism>
<evidence type="ECO:0000259" key="1">
    <source>
        <dbReference type="Pfam" id="PF17805"/>
    </source>
</evidence>
<sequence length="61" mass="7106">MVHGRSARECEATIEAIRDETGVDEHALLWSMKEYKKVRIKYFTDDWSDWTAKNLSASNKS</sequence>
<evidence type="ECO:0000313" key="2">
    <source>
        <dbReference type="EMBL" id="CAB4878132.1"/>
    </source>
</evidence>
<dbReference type="AlphaFoldDB" id="A0A6J7E4U1"/>
<proteinExistence type="predicted"/>
<dbReference type="EMBL" id="CAFBLK010000251">
    <property type="protein sequence ID" value="CAB4878132.1"/>
    <property type="molecule type" value="Genomic_DNA"/>
</dbReference>
<dbReference type="InterPro" id="IPR040523">
    <property type="entry name" value="AsnC_trans_reg2"/>
</dbReference>